<dbReference type="SMART" id="SM00223">
    <property type="entry name" value="APPLE"/>
    <property type="match status" value="6"/>
</dbReference>
<dbReference type="Gene3D" id="3.50.4.10">
    <property type="entry name" value="Hepatocyte Growth Factor"/>
    <property type="match status" value="7"/>
</dbReference>
<feature type="domain" description="Apple" evidence="5">
    <location>
        <begin position="555"/>
        <end position="632"/>
    </location>
</feature>
<dbReference type="InterPro" id="IPR000177">
    <property type="entry name" value="Apple"/>
</dbReference>
<feature type="compositionally biased region" description="Basic and acidic residues" evidence="3">
    <location>
        <begin position="631"/>
        <end position="643"/>
    </location>
</feature>
<feature type="non-terminal residue" evidence="6">
    <location>
        <position position="741"/>
    </location>
</feature>
<feature type="domain" description="Apple" evidence="5">
    <location>
        <begin position="150"/>
        <end position="225"/>
    </location>
</feature>
<feature type="signal peptide" evidence="4">
    <location>
        <begin position="1"/>
        <end position="25"/>
    </location>
</feature>
<dbReference type="Pfam" id="PF14295">
    <property type="entry name" value="PAN_4"/>
    <property type="match status" value="7"/>
</dbReference>
<protein>
    <recommendedName>
        <fullName evidence="5">Apple domain-containing protein</fullName>
    </recommendedName>
</protein>
<dbReference type="EMBL" id="HACA01014244">
    <property type="protein sequence ID" value="CDW31605.1"/>
    <property type="molecule type" value="Transcribed_RNA"/>
</dbReference>
<reference evidence="6" key="1">
    <citation type="submission" date="2014-05" db="EMBL/GenBank/DDBJ databases">
        <authorList>
            <person name="Chronopoulou M."/>
        </authorList>
    </citation>
    <scope>NUCLEOTIDE SEQUENCE</scope>
    <source>
        <tissue evidence="6">Whole organism</tissue>
    </source>
</reference>
<evidence type="ECO:0000256" key="2">
    <source>
        <dbReference type="ARBA" id="ARBA00023157"/>
    </source>
</evidence>
<dbReference type="GO" id="GO:0005576">
    <property type="term" value="C:extracellular region"/>
    <property type="evidence" value="ECO:0007669"/>
    <property type="project" value="InterPro"/>
</dbReference>
<keyword evidence="4" id="KW-0732">Signal</keyword>
<evidence type="ECO:0000256" key="4">
    <source>
        <dbReference type="SAM" id="SignalP"/>
    </source>
</evidence>
<name>A0A0K2U0I6_LEPSM</name>
<feature type="domain" description="Apple" evidence="5">
    <location>
        <begin position="248"/>
        <end position="324"/>
    </location>
</feature>
<feature type="domain" description="Apple" evidence="5">
    <location>
        <begin position="40"/>
        <end position="115"/>
    </location>
</feature>
<proteinExistence type="predicted"/>
<organism evidence="6">
    <name type="scientific">Lepeophtheirus salmonis</name>
    <name type="common">Salmon louse</name>
    <name type="synonym">Caligus salmonis</name>
    <dbReference type="NCBI Taxonomy" id="72036"/>
    <lineage>
        <taxon>Eukaryota</taxon>
        <taxon>Metazoa</taxon>
        <taxon>Ecdysozoa</taxon>
        <taxon>Arthropoda</taxon>
        <taxon>Crustacea</taxon>
        <taxon>Multicrustacea</taxon>
        <taxon>Hexanauplia</taxon>
        <taxon>Copepoda</taxon>
        <taxon>Siphonostomatoida</taxon>
        <taxon>Caligidae</taxon>
        <taxon>Lepeophtheirus</taxon>
    </lineage>
</organism>
<keyword evidence="2" id="KW-1015">Disulfide bond</keyword>
<evidence type="ECO:0000256" key="1">
    <source>
        <dbReference type="ARBA" id="ARBA00022737"/>
    </source>
</evidence>
<evidence type="ECO:0000259" key="5">
    <source>
        <dbReference type="SMART" id="SM00223"/>
    </source>
</evidence>
<evidence type="ECO:0000256" key="3">
    <source>
        <dbReference type="SAM" id="MobiDB-lite"/>
    </source>
</evidence>
<accession>A0A0K2U0I6</accession>
<evidence type="ECO:0000313" key="6">
    <source>
        <dbReference type="EMBL" id="CDW31605.1"/>
    </source>
</evidence>
<feature type="domain" description="Apple" evidence="5">
    <location>
        <begin position="446"/>
        <end position="522"/>
    </location>
</feature>
<sequence>MKRSCLIPLIVLSVNLISLFHFSRGVSLHSKRQADDYEECFIADVALIGGDLPTSKNGGGISTSTIRECIVKCHSERDCHYWTFVEDYRVNCYLKTKDGSKDKDIEGAITGWKKEGCSYPSGLTSDNLNRILGYNSDLTNEGELDEPEGCAFDEIAFLGKDLSKADGGEGIKAKSFEECGEICQDNILCKAWNFVEKWAINCYLKSAIGEKTDLEGSIAGSLFACGSQESEEERKKPNEKVTIQGDECRFHEINFLGGDLDKENGGEGLTTGSADTCSQECRKRPQCNFWTHVGKWKVNCYLKSRLGEKSEFEGGISGTFGLNCDSDLQSKIDAEVELTGSIADDGGCRFHGVNFLAGDLPKEKGGHGLESSNADHCKEQCSLRRDCQFWTHIKDWKVNCYLKESKGPNQELHGATSGSILIPCDEKAIEEDLSCLEDERDNDHECRYDDTNFNGADLPESHGGLGITTGSNEECRKECFKRRYCKHWTRIDGWKVDCYLKTSHVKSEHKEGATSGSVGLPCNITATLIQNDPKWTTPNPVTTSKPKASDSRNICVYEGINYQGGDLREPEEVVNGLPTSDHNECAEECAKISTCNYWTFIGAWKVNCYLKSDFAEESEKESAISGSVGLDCDKSKSKPKSDPEGEAPSQLSSFGRGRVPRNPSSDPSGVCFFKGIRLHGGDLPESQGGHGVEAEEPGNCAVACYKTKGCKYWVFIEGWKFSCYLKDSFEKEESQKDVTSG</sequence>
<dbReference type="OrthoDB" id="1887033at2759"/>
<dbReference type="AlphaFoldDB" id="A0A0K2U0I6"/>
<feature type="domain" description="Apple" evidence="5">
    <location>
        <begin position="348"/>
        <end position="424"/>
    </location>
</feature>
<feature type="chain" id="PRO_5005488251" description="Apple domain-containing protein" evidence="4">
    <location>
        <begin position="26"/>
        <end position="741"/>
    </location>
</feature>
<dbReference type="GO" id="GO:0006508">
    <property type="term" value="P:proteolysis"/>
    <property type="evidence" value="ECO:0007669"/>
    <property type="project" value="InterPro"/>
</dbReference>
<feature type="region of interest" description="Disordered" evidence="3">
    <location>
        <begin position="630"/>
        <end position="666"/>
    </location>
</feature>
<dbReference type="InterPro" id="IPR003609">
    <property type="entry name" value="Pan_app"/>
</dbReference>
<keyword evidence="1" id="KW-0677">Repeat</keyword>